<sequence>MKALGPKGIKYLKILHLLLAIMWIGGALAMSVLALTGKPGTDDELYMFSRMLQIIDDYLIIPGAMGNILIGIVYGIWTKWGFFKHRWLTVKWILTIVQVLFGTFVLGPWINGNVELAQTPGRDILSGTGYFHNLEMTRIWGTVQTTILLGFIVISVLKPWKKAANGTGKKQES</sequence>
<keyword evidence="1" id="KW-1133">Transmembrane helix</keyword>
<feature type="transmembrane region" description="Helical" evidence="1">
    <location>
        <begin position="58"/>
        <end position="77"/>
    </location>
</feature>
<gene>
    <name evidence="2" type="ORF">ACFO6W_24985</name>
</gene>
<name>A0ABV9L3K6_9BACT</name>
<organism evidence="2 3">
    <name type="scientific">Dysgonomonas termitidis</name>
    <dbReference type="NCBI Taxonomy" id="1516126"/>
    <lineage>
        <taxon>Bacteria</taxon>
        <taxon>Pseudomonadati</taxon>
        <taxon>Bacteroidota</taxon>
        <taxon>Bacteroidia</taxon>
        <taxon>Bacteroidales</taxon>
        <taxon>Dysgonomonadaceae</taxon>
        <taxon>Dysgonomonas</taxon>
    </lineage>
</organism>
<evidence type="ECO:0000256" key="1">
    <source>
        <dbReference type="SAM" id="Phobius"/>
    </source>
</evidence>
<accession>A0ABV9L3K6</accession>
<protein>
    <submittedName>
        <fullName evidence="2">DUF2269 family protein</fullName>
    </submittedName>
</protein>
<evidence type="ECO:0000313" key="2">
    <source>
        <dbReference type="EMBL" id="MFC4676940.1"/>
    </source>
</evidence>
<dbReference type="InterPro" id="IPR018729">
    <property type="entry name" value="DUF2269_transmembrane"/>
</dbReference>
<keyword evidence="1" id="KW-0472">Membrane</keyword>
<dbReference type="Pfam" id="PF10027">
    <property type="entry name" value="DUF2269"/>
    <property type="match status" value="1"/>
</dbReference>
<reference evidence="3" key="1">
    <citation type="journal article" date="2019" name="Int. J. Syst. Evol. Microbiol.">
        <title>The Global Catalogue of Microorganisms (GCM) 10K type strain sequencing project: providing services to taxonomists for standard genome sequencing and annotation.</title>
        <authorList>
            <consortium name="The Broad Institute Genomics Platform"/>
            <consortium name="The Broad Institute Genome Sequencing Center for Infectious Disease"/>
            <person name="Wu L."/>
            <person name="Ma J."/>
        </authorList>
    </citation>
    <scope>NUCLEOTIDE SEQUENCE [LARGE SCALE GENOMIC DNA]</scope>
    <source>
        <strain evidence="3">CCUG 66188</strain>
    </source>
</reference>
<dbReference type="EMBL" id="JBHSGN010000164">
    <property type="protein sequence ID" value="MFC4676940.1"/>
    <property type="molecule type" value="Genomic_DNA"/>
</dbReference>
<keyword evidence="3" id="KW-1185">Reference proteome</keyword>
<dbReference type="RefSeq" id="WP_380001647.1">
    <property type="nucleotide sequence ID" value="NZ_JBHSGN010000164.1"/>
</dbReference>
<evidence type="ECO:0000313" key="3">
    <source>
        <dbReference type="Proteomes" id="UP001596023"/>
    </source>
</evidence>
<feature type="transmembrane region" description="Helical" evidence="1">
    <location>
        <begin position="89"/>
        <end position="110"/>
    </location>
</feature>
<keyword evidence="1" id="KW-0812">Transmembrane</keyword>
<comment type="caution">
    <text evidence="2">The sequence shown here is derived from an EMBL/GenBank/DDBJ whole genome shotgun (WGS) entry which is preliminary data.</text>
</comment>
<feature type="transmembrane region" description="Helical" evidence="1">
    <location>
        <begin position="139"/>
        <end position="160"/>
    </location>
</feature>
<dbReference type="Proteomes" id="UP001596023">
    <property type="component" value="Unassembled WGS sequence"/>
</dbReference>
<proteinExistence type="predicted"/>